<dbReference type="Gene3D" id="3.90.180.10">
    <property type="entry name" value="Medium-chain alcohol dehydrogenases, catalytic domain"/>
    <property type="match status" value="1"/>
</dbReference>
<sequence>MEAIRLHEFGPAENLLREQVPDPEPAEGQVRIAVEASGVHFIDTALRAGTMKGPLLPDALPAIPGREVAGTVDAVADGVDPSWLGARVVAHLGPAAGGYARLAVVAASSLHVVPDAAGFDAAVAMIGTGRTAVAVLDAAVPTADDVVLVTAAAGGLGTLFVQAARRIGAEVVGVAGGPEKVDHVLKEGATHAVDYTESDWPRRVADALGGRTVSLVLDGVGGEQGRAAFDLLGAGGRMVMFGWSSGAFASFTSADLVDRGLTAMWALSARTIGQPGVLRSLEERSLAELASGRMRPQVQRFPLERAAEAHAALENRATTGKVVLV</sequence>
<accession>A0A2P8E6T7</accession>
<dbReference type="EMBL" id="PYGE01000004">
    <property type="protein sequence ID" value="PSL05176.1"/>
    <property type="molecule type" value="Genomic_DNA"/>
</dbReference>
<evidence type="ECO:0000313" key="5">
    <source>
        <dbReference type="Proteomes" id="UP000243528"/>
    </source>
</evidence>
<reference evidence="4 5" key="1">
    <citation type="submission" date="2018-03" db="EMBL/GenBank/DDBJ databases">
        <title>Genomic Encyclopedia of Archaeal and Bacterial Type Strains, Phase II (KMG-II): from individual species to whole genera.</title>
        <authorList>
            <person name="Goeker M."/>
        </authorList>
    </citation>
    <scope>NUCLEOTIDE SEQUENCE [LARGE SCALE GENOMIC DNA]</scope>
    <source>
        <strain evidence="4 5">DSM 45211</strain>
    </source>
</reference>
<evidence type="ECO:0000313" key="4">
    <source>
        <dbReference type="EMBL" id="PSL05176.1"/>
    </source>
</evidence>
<keyword evidence="1" id="KW-0521">NADP</keyword>
<dbReference type="AlphaFoldDB" id="A0A2P8E6T7"/>
<dbReference type="InterPro" id="IPR020843">
    <property type="entry name" value="ER"/>
</dbReference>
<dbReference type="Gene3D" id="3.40.50.720">
    <property type="entry name" value="NAD(P)-binding Rossmann-like Domain"/>
    <property type="match status" value="1"/>
</dbReference>
<dbReference type="InterPro" id="IPR013149">
    <property type="entry name" value="ADH-like_C"/>
</dbReference>
<dbReference type="PANTHER" id="PTHR48106">
    <property type="entry name" value="QUINONE OXIDOREDUCTASE PIG3-RELATED"/>
    <property type="match status" value="1"/>
</dbReference>
<dbReference type="GO" id="GO:0035925">
    <property type="term" value="F:mRNA 3'-UTR AU-rich region binding"/>
    <property type="evidence" value="ECO:0007669"/>
    <property type="project" value="TreeGrafter"/>
</dbReference>
<dbReference type="PANTHER" id="PTHR48106:SF13">
    <property type="entry name" value="QUINONE OXIDOREDUCTASE-RELATED"/>
    <property type="match status" value="1"/>
</dbReference>
<gene>
    <name evidence="4" type="ORF">CLV30_10439</name>
</gene>
<dbReference type="SMART" id="SM00829">
    <property type="entry name" value="PKS_ER"/>
    <property type="match status" value="1"/>
</dbReference>
<evidence type="ECO:0000259" key="3">
    <source>
        <dbReference type="SMART" id="SM00829"/>
    </source>
</evidence>
<name>A0A2P8E6T7_9ACTN</name>
<comment type="caution">
    <text evidence="4">The sequence shown here is derived from an EMBL/GenBank/DDBJ whole genome shotgun (WGS) entry which is preliminary data.</text>
</comment>
<keyword evidence="2" id="KW-0560">Oxidoreductase</keyword>
<organism evidence="4 5">
    <name type="scientific">Haloactinopolyspora alba</name>
    <dbReference type="NCBI Taxonomy" id="648780"/>
    <lineage>
        <taxon>Bacteria</taxon>
        <taxon>Bacillati</taxon>
        <taxon>Actinomycetota</taxon>
        <taxon>Actinomycetes</taxon>
        <taxon>Jiangellales</taxon>
        <taxon>Jiangellaceae</taxon>
        <taxon>Haloactinopolyspora</taxon>
    </lineage>
</organism>
<dbReference type="SUPFAM" id="SSF51735">
    <property type="entry name" value="NAD(P)-binding Rossmann-fold domains"/>
    <property type="match status" value="1"/>
</dbReference>
<dbReference type="RefSeq" id="WP_106536450.1">
    <property type="nucleotide sequence ID" value="NZ_ML142899.1"/>
</dbReference>
<feature type="domain" description="Enoyl reductase (ER)" evidence="3">
    <location>
        <begin position="10"/>
        <end position="324"/>
    </location>
</feature>
<dbReference type="Pfam" id="PF08240">
    <property type="entry name" value="ADH_N"/>
    <property type="match status" value="1"/>
</dbReference>
<dbReference type="Pfam" id="PF00107">
    <property type="entry name" value="ADH_zinc_N"/>
    <property type="match status" value="1"/>
</dbReference>
<dbReference type="OrthoDB" id="5195079at2"/>
<dbReference type="Proteomes" id="UP000243528">
    <property type="component" value="Unassembled WGS sequence"/>
</dbReference>
<dbReference type="GO" id="GO:0070402">
    <property type="term" value="F:NADPH binding"/>
    <property type="evidence" value="ECO:0007669"/>
    <property type="project" value="TreeGrafter"/>
</dbReference>
<keyword evidence="5" id="KW-1185">Reference proteome</keyword>
<proteinExistence type="predicted"/>
<dbReference type="SUPFAM" id="SSF50129">
    <property type="entry name" value="GroES-like"/>
    <property type="match status" value="1"/>
</dbReference>
<dbReference type="GO" id="GO:0003960">
    <property type="term" value="F:quinone reductase (NADPH) activity"/>
    <property type="evidence" value="ECO:0007669"/>
    <property type="project" value="TreeGrafter"/>
</dbReference>
<dbReference type="GO" id="GO:0005829">
    <property type="term" value="C:cytosol"/>
    <property type="evidence" value="ECO:0007669"/>
    <property type="project" value="TreeGrafter"/>
</dbReference>
<protein>
    <submittedName>
        <fullName evidence="4">NADPH2:quinone reductase</fullName>
    </submittedName>
</protein>
<dbReference type="InterPro" id="IPR036291">
    <property type="entry name" value="NAD(P)-bd_dom_sf"/>
</dbReference>
<evidence type="ECO:0000256" key="2">
    <source>
        <dbReference type="ARBA" id="ARBA00023002"/>
    </source>
</evidence>
<dbReference type="CDD" id="cd08244">
    <property type="entry name" value="MDR_enoyl_red"/>
    <property type="match status" value="1"/>
</dbReference>
<evidence type="ECO:0000256" key="1">
    <source>
        <dbReference type="ARBA" id="ARBA00022857"/>
    </source>
</evidence>
<dbReference type="InterPro" id="IPR013154">
    <property type="entry name" value="ADH-like_N"/>
</dbReference>
<dbReference type="InterPro" id="IPR011032">
    <property type="entry name" value="GroES-like_sf"/>
</dbReference>